<sequence length="439" mass="48723">MQSHFKFLLIASFVAALVASLGPAVGFGFGFALAFAAWMYGAQRLARLERWLDDPEQPVPHGIGMWDDVFALLYRQRRAHQRQLHQVTNALLSFRRAAQALPEGVVTLTHDNHIAWCNANAASMLGLKLHTDTGAAITNLVRSPEFAHYLDQGDWSRPLSLRVMRDTARLYSIQLVEYGESQRLLLARDITQMDRLETMRRDFVANVSHELKTPLTVLAGFLETLIEHEMPPEQQRHFLNLMNDQATRMRHLVGDLLTLSALDAGTDAPRDASVELDPLLDKLAQMARSLSGGRHEFDFALEPGISLLGVEGEIASAFENLISNAIRYTPDGGTVRVRLFAPPAPEGQLPEVRFAVSDTGIGIAPQHIPRLTERFYRVDRGRSRETGGTGLGLAIVKHALSRHEAQLNITSEVGVGTTMTAVFPPQRVARVRREPARVA</sequence>
<dbReference type="SUPFAM" id="SSF55785">
    <property type="entry name" value="PYP-like sensor domain (PAS domain)"/>
    <property type="match status" value="1"/>
</dbReference>
<evidence type="ECO:0000256" key="12">
    <source>
        <dbReference type="ARBA" id="ARBA00022777"/>
    </source>
</evidence>
<proteinExistence type="predicted"/>
<dbReference type="InterPro" id="IPR036890">
    <property type="entry name" value="HATPase_C_sf"/>
</dbReference>
<keyword evidence="6" id="KW-1003">Cell membrane</keyword>
<feature type="domain" description="Histidine kinase" evidence="18">
    <location>
        <begin position="206"/>
        <end position="427"/>
    </location>
</feature>
<keyword evidence="15" id="KW-0902">Two-component regulatory system</keyword>
<dbReference type="InterPro" id="IPR004358">
    <property type="entry name" value="Sig_transdc_His_kin-like_C"/>
</dbReference>
<dbReference type="Gene3D" id="1.10.287.130">
    <property type="match status" value="1"/>
</dbReference>
<dbReference type="PANTHER" id="PTHR45453:SF1">
    <property type="entry name" value="PHOSPHATE REGULON SENSOR PROTEIN PHOR"/>
    <property type="match status" value="1"/>
</dbReference>
<dbReference type="GO" id="GO:0000155">
    <property type="term" value="F:phosphorelay sensor kinase activity"/>
    <property type="evidence" value="ECO:0007669"/>
    <property type="project" value="InterPro"/>
</dbReference>
<accession>A0A8B6X746</accession>
<dbReference type="SMART" id="SM00091">
    <property type="entry name" value="PAS"/>
    <property type="match status" value="1"/>
</dbReference>
<evidence type="ECO:0000256" key="4">
    <source>
        <dbReference type="ARBA" id="ARBA00019665"/>
    </source>
</evidence>
<evidence type="ECO:0000256" key="6">
    <source>
        <dbReference type="ARBA" id="ARBA00022475"/>
    </source>
</evidence>
<name>A0A8B6X746_9BURK</name>
<dbReference type="InterPro" id="IPR000014">
    <property type="entry name" value="PAS"/>
</dbReference>
<keyword evidence="19" id="KW-1185">Reference proteome</keyword>
<dbReference type="PROSITE" id="PS50109">
    <property type="entry name" value="HIS_KIN"/>
    <property type="match status" value="1"/>
</dbReference>
<dbReference type="GO" id="GO:0006817">
    <property type="term" value="P:phosphate ion transport"/>
    <property type="evidence" value="ECO:0007669"/>
    <property type="project" value="UniProtKB-KW"/>
</dbReference>
<keyword evidence="10" id="KW-0812">Transmembrane</keyword>
<dbReference type="OrthoDB" id="9813151at2"/>
<dbReference type="NCBIfam" id="TIGR02966">
    <property type="entry name" value="phoR_proteo"/>
    <property type="match status" value="1"/>
</dbReference>
<keyword evidence="12 20" id="KW-0418">Kinase</keyword>
<dbReference type="SUPFAM" id="SSF47384">
    <property type="entry name" value="Homodimeric domain of signal transducing histidine kinase"/>
    <property type="match status" value="1"/>
</dbReference>
<dbReference type="CDD" id="cd00082">
    <property type="entry name" value="HisKA"/>
    <property type="match status" value="1"/>
</dbReference>
<evidence type="ECO:0000256" key="2">
    <source>
        <dbReference type="ARBA" id="ARBA00004236"/>
    </source>
</evidence>
<evidence type="ECO:0000256" key="17">
    <source>
        <dbReference type="ARBA" id="ARBA00025207"/>
    </source>
</evidence>
<dbReference type="RefSeq" id="WP_034410516.1">
    <property type="nucleotide sequence ID" value="NZ_AXWS01000007.1"/>
</dbReference>
<dbReference type="InterPro" id="IPR036097">
    <property type="entry name" value="HisK_dim/P_sf"/>
</dbReference>
<comment type="function">
    <text evidence="17">Member of the two-component regulatory system PhoR/PhoB involved in the phosphate regulon genes expression. PhoR may function as a membrane-associated protein kinase that phosphorylates PhoB in response to environmental signals.</text>
</comment>
<dbReference type="GO" id="GO:0005524">
    <property type="term" value="F:ATP binding"/>
    <property type="evidence" value="ECO:0007669"/>
    <property type="project" value="UniProtKB-KW"/>
</dbReference>
<evidence type="ECO:0000256" key="5">
    <source>
        <dbReference type="ARBA" id="ARBA00022448"/>
    </source>
</evidence>
<organism evidence="19 20">
    <name type="scientific">Derxia gummosa DSM 723</name>
    <dbReference type="NCBI Taxonomy" id="1121388"/>
    <lineage>
        <taxon>Bacteria</taxon>
        <taxon>Pseudomonadati</taxon>
        <taxon>Pseudomonadota</taxon>
        <taxon>Betaproteobacteria</taxon>
        <taxon>Burkholderiales</taxon>
        <taxon>Alcaligenaceae</taxon>
        <taxon>Derxia</taxon>
    </lineage>
</organism>
<reference evidence="20" key="1">
    <citation type="submission" date="2025-08" db="UniProtKB">
        <authorList>
            <consortium name="RefSeq"/>
        </authorList>
    </citation>
    <scope>IDENTIFICATION</scope>
</reference>
<dbReference type="GO" id="GO:0004721">
    <property type="term" value="F:phosphoprotein phosphatase activity"/>
    <property type="evidence" value="ECO:0007669"/>
    <property type="project" value="InterPro"/>
</dbReference>
<evidence type="ECO:0000256" key="8">
    <source>
        <dbReference type="ARBA" id="ARBA00022592"/>
    </source>
</evidence>
<dbReference type="InterPro" id="IPR014310">
    <property type="entry name" value="Sig_transdc_His_kinase_PhoR"/>
</dbReference>
<dbReference type="Pfam" id="PF11808">
    <property type="entry name" value="PhoR"/>
    <property type="match status" value="1"/>
</dbReference>
<evidence type="ECO:0000256" key="9">
    <source>
        <dbReference type="ARBA" id="ARBA00022679"/>
    </source>
</evidence>
<comment type="subcellular location">
    <subcellularLocation>
        <location evidence="2">Cell membrane</location>
    </subcellularLocation>
</comment>
<dbReference type="AlphaFoldDB" id="A0A8B6X746"/>
<comment type="catalytic activity">
    <reaction evidence="1">
        <text>ATP + protein L-histidine = ADP + protein N-phospho-L-histidine.</text>
        <dbReference type="EC" id="2.7.13.3"/>
    </reaction>
</comment>
<dbReference type="GO" id="GO:0016036">
    <property type="term" value="P:cellular response to phosphate starvation"/>
    <property type="evidence" value="ECO:0007669"/>
    <property type="project" value="TreeGrafter"/>
</dbReference>
<keyword evidence="16" id="KW-0472">Membrane</keyword>
<dbReference type="SMART" id="SM00387">
    <property type="entry name" value="HATPase_c"/>
    <property type="match status" value="1"/>
</dbReference>
<keyword evidence="13" id="KW-0067">ATP-binding</keyword>
<dbReference type="GO" id="GO:0005886">
    <property type="term" value="C:plasma membrane"/>
    <property type="evidence" value="ECO:0007669"/>
    <property type="project" value="UniProtKB-SubCell"/>
</dbReference>
<dbReference type="Proteomes" id="UP000675920">
    <property type="component" value="Unplaced"/>
</dbReference>
<keyword evidence="8" id="KW-0592">Phosphate transport</keyword>
<protein>
    <recommendedName>
        <fullName evidence="4">Phosphate regulon sensor protein PhoR</fullName>
        <ecNumber evidence="3">2.7.13.3</ecNumber>
    </recommendedName>
</protein>
<dbReference type="FunFam" id="1.10.287.130:FF:000008">
    <property type="entry name" value="Two-component sensor histidine kinase"/>
    <property type="match status" value="1"/>
</dbReference>
<gene>
    <name evidence="20" type="primary">phoR</name>
</gene>
<dbReference type="PANTHER" id="PTHR45453">
    <property type="entry name" value="PHOSPHATE REGULON SENSOR PROTEIN PHOR"/>
    <property type="match status" value="1"/>
</dbReference>
<dbReference type="InterPro" id="IPR005467">
    <property type="entry name" value="His_kinase_dom"/>
</dbReference>
<evidence type="ECO:0000259" key="18">
    <source>
        <dbReference type="PROSITE" id="PS50109"/>
    </source>
</evidence>
<evidence type="ECO:0000256" key="10">
    <source>
        <dbReference type="ARBA" id="ARBA00022692"/>
    </source>
</evidence>
<dbReference type="InterPro" id="IPR035965">
    <property type="entry name" value="PAS-like_dom_sf"/>
</dbReference>
<evidence type="ECO:0000256" key="14">
    <source>
        <dbReference type="ARBA" id="ARBA00022989"/>
    </source>
</evidence>
<evidence type="ECO:0000256" key="1">
    <source>
        <dbReference type="ARBA" id="ARBA00000085"/>
    </source>
</evidence>
<dbReference type="InterPro" id="IPR003661">
    <property type="entry name" value="HisK_dim/P_dom"/>
</dbReference>
<keyword evidence="14" id="KW-1133">Transmembrane helix</keyword>
<dbReference type="Pfam" id="PF02518">
    <property type="entry name" value="HATPase_c"/>
    <property type="match status" value="1"/>
</dbReference>
<evidence type="ECO:0000256" key="16">
    <source>
        <dbReference type="ARBA" id="ARBA00023136"/>
    </source>
</evidence>
<dbReference type="InterPro" id="IPR050351">
    <property type="entry name" value="BphY/WalK/GraS-like"/>
</dbReference>
<dbReference type="Pfam" id="PF13188">
    <property type="entry name" value="PAS_8"/>
    <property type="match status" value="1"/>
</dbReference>
<dbReference type="Gene3D" id="3.30.565.10">
    <property type="entry name" value="Histidine kinase-like ATPase, C-terminal domain"/>
    <property type="match status" value="1"/>
</dbReference>
<dbReference type="Pfam" id="PF00512">
    <property type="entry name" value="HisKA"/>
    <property type="match status" value="1"/>
</dbReference>
<keyword evidence="9" id="KW-0808">Transferase</keyword>
<evidence type="ECO:0000256" key="15">
    <source>
        <dbReference type="ARBA" id="ARBA00023012"/>
    </source>
</evidence>
<dbReference type="SMART" id="SM00388">
    <property type="entry name" value="HisKA"/>
    <property type="match status" value="1"/>
</dbReference>
<keyword evidence="11" id="KW-0547">Nucleotide-binding</keyword>
<dbReference type="SUPFAM" id="SSF55874">
    <property type="entry name" value="ATPase domain of HSP90 chaperone/DNA topoisomerase II/histidine kinase"/>
    <property type="match status" value="1"/>
</dbReference>
<evidence type="ECO:0000313" key="19">
    <source>
        <dbReference type="Proteomes" id="UP000675920"/>
    </source>
</evidence>
<keyword evidence="5" id="KW-0813">Transport</keyword>
<evidence type="ECO:0000313" key="20">
    <source>
        <dbReference type="RefSeq" id="WP_034410516.1"/>
    </source>
</evidence>
<dbReference type="InterPro" id="IPR003594">
    <property type="entry name" value="HATPase_dom"/>
</dbReference>
<evidence type="ECO:0000256" key="11">
    <source>
        <dbReference type="ARBA" id="ARBA00022741"/>
    </source>
</evidence>
<dbReference type="EC" id="2.7.13.3" evidence="3"/>
<dbReference type="InterPro" id="IPR021766">
    <property type="entry name" value="PhoR_N"/>
</dbReference>
<dbReference type="PRINTS" id="PR00344">
    <property type="entry name" value="BCTRLSENSOR"/>
</dbReference>
<evidence type="ECO:0000256" key="13">
    <source>
        <dbReference type="ARBA" id="ARBA00022840"/>
    </source>
</evidence>
<keyword evidence="7" id="KW-0597">Phosphoprotein</keyword>
<evidence type="ECO:0000256" key="7">
    <source>
        <dbReference type="ARBA" id="ARBA00022553"/>
    </source>
</evidence>
<evidence type="ECO:0000256" key="3">
    <source>
        <dbReference type="ARBA" id="ARBA00012438"/>
    </source>
</evidence>